<feature type="domain" description="Novel STAND NTPase 1" evidence="5">
    <location>
        <begin position="40"/>
        <end position="445"/>
    </location>
</feature>
<accession>A0ABV8EVZ8</accession>
<name>A0ABV8EVZ8_9ACTN</name>
<dbReference type="CDD" id="cd00200">
    <property type="entry name" value="WD40"/>
    <property type="match status" value="2"/>
</dbReference>
<feature type="repeat" description="WD" evidence="3">
    <location>
        <begin position="1095"/>
        <end position="1136"/>
    </location>
</feature>
<feature type="repeat" description="WD" evidence="3">
    <location>
        <begin position="999"/>
        <end position="1033"/>
    </location>
</feature>
<dbReference type="PANTHER" id="PTHR44019:SF8">
    <property type="entry name" value="POC1 CENTRIOLAR PROTEIN HOMOLOG"/>
    <property type="match status" value="1"/>
</dbReference>
<evidence type="ECO:0000313" key="6">
    <source>
        <dbReference type="EMBL" id="MFC3979851.1"/>
    </source>
</evidence>
<evidence type="ECO:0000259" key="5">
    <source>
        <dbReference type="Pfam" id="PF20703"/>
    </source>
</evidence>
<dbReference type="PROSITE" id="PS50294">
    <property type="entry name" value="WD_REPEATS_REGION"/>
    <property type="match status" value="9"/>
</dbReference>
<dbReference type="SUPFAM" id="SSF52540">
    <property type="entry name" value="P-loop containing nucleoside triphosphate hydrolases"/>
    <property type="match status" value="1"/>
</dbReference>
<dbReference type="Pfam" id="PF20703">
    <property type="entry name" value="nSTAND1"/>
    <property type="match status" value="1"/>
</dbReference>
<keyword evidence="1 3" id="KW-0853">WD repeat</keyword>
<evidence type="ECO:0000256" key="3">
    <source>
        <dbReference type="PROSITE-ProRule" id="PRU00221"/>
    </source>
</evidence>
<keyword evidence="2" id="KW-0677">Repeat</keyword>
<evidence type="ECO:0000256" key="1">
    <source>
        <dbReference type="ARBA" id="ARBA00022574"/>
    </source>
</evidence>
<dbReference type="InterPro" id="IPR020472">
    <property type="entry name" value="WD40_PAC1"/>
</dbReference>
<gene>
    <name evidence="6" type="ORF">ACFOYY_06960</name>
</gene>
<feature type="repeat" description="WD" evidence="3">
    <location>
        <begin position="860"/>
        <end position="892"/>
    </location>
</feature>
<proteinExistence type="predicted"/>
<dbReference type="Gene3D" id="2.130.10.10">
    <property type="entry name" value="YVTN repeat-like/Quinoprotein amine dehydrogenase"/>
    <property type="match status" value="4"/>
</dbReference>
<dbReference type="InterPro" id="IPR027417">
    <property type="entry name" value="P-loop_NTPase"/>
</dbReference>
<feature type="repeat" description="WD" evidence="3">
    <location>
        <begin position="944"/>
        <end position="985"/>
    </location>
</feature>
<protein>
    <recommendedName>
        <fullName evidence="5">Novel STAND NTPase 1 domain-containing protein</fullName>
    </recommendedName>
</protein>
<dbReference type="PROSITE" id="PS50082">
    <property type="entry name" value="WD_REPEATS_2"/>
    <property type="match status" value="12"/>
</dbReference>
<reference evidence="7" key="1">
    <citation type="journal article" date="2019" name="Int. J. Syst. Evol. Microbiol.">
        <title>The Global Catalogue of Microorganisms (GCM) 10K type strain sequencing project: providing services to taxonomists for standard genome sequencing and annotation.</title>
        <authorList>
            <consortium name="The Broad Institute Genomics Platform"/>
            <consortium name="The Broad Institute Genome Sequencing Center for Infectious Disease"/>
            <person name="Wu L."/>
            <person name="Ma J."/>
        </authorList>
    </citation>
    <scope>NUCLEOTIDE SEQUENCE [LARGE SCALE GENOMIC DNA]</scope>
    <source>
        <strain evidence="7">TBRC 7912</strain>
    </source>
</reference>
<feature type="repeat" description="WD" evidence="3">
    <location>
        <begin position="898"/>
        <end position="939"/>
    </location>
</feature>
<feature type="transmembrane region" description="Helical" evidence="4">
    <location>
        <begin position="493"/>
        <end position="514"/>
    </location>
</feature>
<organism evidence="6 7">
    <name type="scientific">Streptosporangium jomthongense</name>
    <dbReference type="NCBI Taxonomy" id="1193683"/>
    <lineage>
        <taxon>Bacteria</taxon>
        <taxon>Bacillati</taxon>
        <taxon>Actinomycetota</taxon>
        <taxon>Actinomycetes</taxon>
        <taxon>Streptosporangiales</taxon>
        <taxon>Streptosporangiaceae</taxon>
        <taxon>Streptosporangium</taxon>
    </lineage>
</organism>
<dbReference type="InterPro" id="IPR001680">
    <property type="entry name" value="WD40_rpt"/>
</dbReference>
<dbReference type="EMBL" id="JBHSBC010000004">
    <property type="protein sequence ID" value="MFC3979851.1"/>
    <property type="molecule type" value="Genomic_DNA"/>
</dbReference>
<dbReference type="InterPro" id="IPR036322">
    <property type="entry name" value="WD40_repeat_dom_sf"/>
</dbReference>
<evidence type="ECO:0000256" key="2">
    <source>
        <dbReference type="ARBA" id="ARBA00022737"/>
    </source>
</evidence>
<keyword evidence="4" id="KW-1133">Transmembrane helix</keyword>
<evidence type="ECO:0000256" key="4">
    <source>
        <dbReference type="SAM" id="Phobius"/>
    </source>
</evidence>
<keyword evidence="4" id="KW-0472">Membrane</keyword>
<feature type="repeat" description="WD" evidence="3">
    <location>
        <begin position="766"/>
        <end position="802"/>
    </location>
</feature>
<sequence>MSVSDQGHVYLANRDQHFHYGEKLSAEQRTRPGAVIEECPYPGLSAFGREQRRWFFGRKDLTGALVGRLDRRLRTGGLQVVIAPSGAGKSSLLHAGLLPALDQAALPYANRWPQVTLTPTATPVREMAGSLERLTGVDRDRVAEQIAGGPERYVSALERWLRERAGDPAAARIVVVVDQFEELFTECDDEREREAFVELLVRLAATQAGLVVIGVRDDFHSACAAHPLLQPALEDRPLVVGPMPEANLREAIVYPAQDLGVDLEPGLAELLLGDLRATAGDRRTSGYEAGRLPLLAHALRLTWQQRNGATLTVEGYKATGRIEGALAATAEQVFTGLDDTAQRLARLLFLRLVKLGDGAEDTRRRVAHTDLVGMHADPGTTAAVVNAFAGERLLTLDREAVQITHEALLSHWPRLRGWLNDDRAGRLIHQDLEDTAAAWSRERGDSSRLYRGTRLDAVRVWAETRPEDELTPVARDFLAASARQRRRTARLRTGAVAALTVLALVASVAAVYALQRGREAITQRDLAVYQRVVAEADRLRETDISLSAQLTLVAHRMNPGEETRTRLLGTQGDALSTSLTGHVGYVESVVFSPDGRIMASGDGSGTVRLWDVSAPALPKPLGRPLSGSISGVSVVAFSPDGHLLAAGDSGGRVQLWDLSDRAHIKPTGEPLLGHIFQVTAIRFTSGGNTMITSGADGVVQKWDLTVPSPLLEGRGMADSVFDDGGSVSSTAVSVDGKTLAVGTGDAKVHLFDISDVNRPKPLSDLLEIHRGEVKAMAFSPNGRTLATIGGAGDAGVLLWDVSDPTDGTLLNIPSRSRTFIGTSVAFSPNGRTLAATYTDWTVRLWNVSNPSVMTPLGHFLVGHTGFVTSAAFSPDGRTLASGASDGSVRLWNAPSAYLPGHTETVTSVAFGPGGRLLASAGVDRSIILWDVSDPLRARRVGRPLLGHRNSVASLAFGPDGHTLVSSGADGDIRLWDVTDPARATAVGKPLRAGKKAAIIYAVAFDPTGDVLAAASGDGAVRLWDVAARKLLAESPGKKAAGDDEARFSSIAFGQGGRLLASINLNNAITLWDVSDPARLRPVGRPLELRADATSRSSESSNFYSVTVSPDGHTLAASSADGKVYRWDITDPARATLKERPLTGHTGVAYSVLFSPDGRTMASSGFDGVLRLWDMTDPAGGKPLGQPLLRHTTAFLPVAFDRTGGLLAGGSDDGAVWLWTLDEEQAARRICAYTRGALDPEKWRRFVGEGIRYDPPCP</sequence>
<feature type="repeat" description="WD" evidence="3">
    <location>
        <begin position="822"/>
        <end position="855"/>
    </location>
</feature>
<dbReference type="InterPro" id="IPR050505">
    <property type="entry name" value="WDR55/POC1"/>
</dbReference>
<dbReference type="InterPro" id="IPR019775">
    <property type="entry name" value="WD40_repeat_CS"/>
</dbReference>
<dbReference type="RefSeq" id="WP_386188714.1">
    <property type="nucleotide sequence ID" value="NZ_JBHSBC010000004.1"/>
</dbReference>
<feature type="repeat" description="WD" evidence="3">
    <location>
        <begin position="1141"/>
        <end position="1174"/>
    </location>
</feature>
<feature type="repeat" description="WD" evidence="3">
    <location>
        <begin position="625"/>
        <end position="666"/>
    </location>
</feature>
<dbReference type="InterPro" id="IPR049052">
    <property type="entry name" value="nSTAND1"/>
</dbReference>
<dbReference type="PRINTS" id="PR00320">
    <property type="entry name" value="GPROTEINBRPT"/>
</dbReference>
<dbReference type="PROSITE" id="PS00678">
    <property type="entry name" value="WD_REPEATS_1"/>
    <property type="match status" value="7"/>
</dbReference>
<evidence type="ECO:0000313" key="7">
    <source>
        <dbReference type="Proteomes" id="UP001595698"/>
    </source>
</evidence>
<feature type="repeat" description="WD" evidence="3">
    <location>
        <begin position="671"/>
        <end position="712"/>
    </location>
</feature>
<keyword evidence="4" id="KW-0812">Transmembrane</keyword>
<feature type="repeat" description="WD" evidence="3">
    <location>
        <begin position="579"/>
        <end position="613"/>
    </location>
</feature>
<dbReference type="SUPFAM" id="SSF50978">
    <property type="entry name" value="WD40 repeat-like"/>
    <property type="match status" value="2"/>
</dbReference>
<dbReference type="PANTHER" id="PTHR44019">
    <property type="entry name" value="WD REPEAT-CONTAINING PROTEIN 55"/>
    <property type="match status" value="1"/>
</dbReference>
<dbReference type="Proteomes" id="UP001595698">
    <property type="component" value="Unassembled WGS sequence"/>
</dbReference>
<dbReference type="SMART" id="SM00320">
    <property type="entry name" value="WD40"/>
    <property type="match status" value="14"/>
</dbReference>
<feature type="repeat" description="WD" evidence="3">
    <location>
        <begin position="1187"/>
        <end position="1228"/>
    </location>
</feature>
<dbReference type="Pfam" id="PF00400">
    <property type="entry name" value="WD40"/>
    <property type="match status" value="11"/>
</dbReference>
<comment type="caution">
    <text evidence="6">The sequence shown here is derived from an EMBL/GenBank/DDBJ whole genome shotgun (WGS) entry which is preliminary data.</text>
</comment>
<dbReference type="InterPro" id="IPR015943">
    <property type="entry name" value="WD40/YVTN_repeat-like_dom_sf"/>
</dbReference>
<keyword evidence="7" id="KW-1185">Reference proteome</keyword>